<evidence type="ECO:0000259" key="10">
    <source>
        <dbReference type="Pfam" id="PF22421"/>
    </source>
</evidence>
<keyword evidence="12" id="KW-1185">Reference proteome</keyword>
<evidence type="ECO:0000256" key="5">
    <source>
        <dbReference type="ARBA" id="ARBA00022917"/>
    </source>
</evidence>
<dbReference type="PRINTS" id="PR01040">
    <property type="entry name" value="TRNASYNTHTYR"/>
</dbReference>
<feature type="domain" description="Tyrosine--tRNA ligase SYY-like C-terminal" evidence="10">
    <location>
        <begin position="353"/>
        <end position="418"/>
    </location>
</feature>
<dbReference type="InterPro" id="IPR036986">
    <property type="entry name" value="S4_RNA-bd_sf"/>
</dbReference>
<keyword evidence="1 8" id="KW-0436">Ligase</keyword>
<keyword evidence="4 9" id="KW-0694">RNA-binding</keyword>
<dbReference type="InterPro" id="IPR024107">
    <property type="entry name" value="Tyr-tRNA-ligase_bac_1"/>
</dbReference>
<dbReference type="SUPFAM" id="SSF52374">
    <property type="entry name" value="Nucleotidylyl transferase"/>
    <property type="match status" value="1"/>
</dbReference>
<dbReference type="InterPro" id="IPR014729">
    <property type="entry name" value="Rossmann-like_a/b/a_fold"/>
</dbReference>
<dbReference type="PANTHER" id="PTHR11766:SF0">
    <property type="entry name" value="TYROSINE--TRNA LIGASE, MITOCHONDRIAL"/>
    <property type="match status" value="1"/>
</dbReference>
<feature type="binding site" evidence="8">
    <location>
        <position position="171"/>
    </location>
    <ligand>
        <name>L-tyrosine</name>
        <dbReference type="ChEBI" id="CHEBI:58315"/>
    </ligand>
</feature>
<dbReference type="EC" id="6.1.1.1" evidence="8"/>
<keyword evidence="3 8" id="KW-0067">ATP-binding</keyword>
<comment type="subcellular location">
    <subcellularLocation>
        <location evidence="8">Cytoplasm</location>
    </subcellularLocation>
</comment>
<keyword evidence="8" id="KW-0963">Cytoplasm</keyword>
<dbReference type="InterPro" id="IPR001412">
    <property type="entry name" value="aa-tRNA-synth_I_CS"/>
</dbReference>
<dbReference type="GO" id="GO:0004831">
    <property type="term" value="F:tyrosine-tRNA ligase activity"/>
    <property type="evidence" value="ECO:0007669"/>
    <property type="project" value="UniProtKB-EC"/>
</dbReference>
<evidence type="ECO:0000256" key="1">
    <source>
        <dbReference type="ARBA" id="ARBA00022598"/>
    </source>
</evidence>
<evidence type="ECO:0000256" key="9">
    <source>
        <dbReference type="PROSITE-ProRule" id="PRU00182"/>
    </source>
</evidence>
<dbReference type="InterPro" id="IPR054608">
    <property type="entry name" value="SYY-like_C"/>
</dbReference>
<accession>A0ABU7JQC8</accession>
<evidence type="ECO:0000256" key="2">
    <source>
        <dbReference type="ARBA" id="ARBA00022741"/>
    </source>
</evidence>
<dbReference type="SUPFAM" id="SSF55174">
    <property type="entry name" value="Alpha-L RNA-binding motif"/>
    <property type="match status" value="1"/>
</dbReference>
<evidence type="ECO:0000256" key="3">
    <source>
        <dbReference type="ARBA" id="ARBA00022840"/>
    </source>
</evidence>
<organism evidence="11 12">
    <name type="scientific">Rhodococcus chondri</name>
    <dbReference type="NCBI Taxonomy" id="3065941"/>
    <lineage>
        <taxon>Bacteria</taxon>
        <taxon>Bacillati</taxon>
        <taxon>Actinomycetota</taxon>
        <taxon>Actinomycetes</taxon>
        <taxon>Mycobacteriales</taxon>
        <taxon>Nocardiaceae</taxon>
        <taxon>Rhodococcus</taxon>
    </lineage>
</organism>
<dbReference type="NCBIfam" id="TIGR00234">
    <property type="entry name" value="tyrS"/>
    <property type="match status" value="1"/>
</dbReference>
<dbReference type="PROSITE" id="PS00178">
    <property type="entry name" value="AA_TRNA_LIGASE_I"/>
    <property type="match status" value="1"/>
</dbReference>
<dbReference type="HAMAP" id="MF_02006">
    <property type="entry name" value="Tyr_tRNA_synth_type1"/>
    <property type="match status" value="1"/>
</dbReference>
<evidence type="ECO:0000313" key="12">
    <source>
        <dbReference type="Proteomes" id="UP001331936"/>
    </source>
</evidence>
<feature type="binding site" evidence="8">
    <location>
        <position position="36"/>
    </location>
    <ligand>
        <name>L-tyrosine</name>
        <dbReference type="ChEBI" id="CHEBI:58315"/>
    </ligand>
</feature>
<comment type="function">
    <text evidence="8">Catalyzes the attachment of tyrosine to tRNA(Tyr) in a two-step reaction: tyrosine is first activated by ATP to form Tyr-AMP and then transferred to the acceptor end of tRNA(Tyr).</text>
</comment>
<evidence type="ECO:0000256" key="6">
    <source>
        <dbReference type="ARBA" id="ARBA00023146"/>
    </source>
</evidence>
<sequence>MTEQILDELTWRGLIAQSTDLDALRRDLDAGPVTLYAGFDPTGPSLHAGHLVPLLALKRFQRAGHRPIVLAGGATGMIGDPRDVGERTMNSADTVAEWAERIRGQLERFVDFDDSATGAVVENNLNWTGNLTAIDFLRDVGKHFSVNVMLARDTVKRRLEGDGISYTEFSYMLLQANDYVELRRKYGCALQVGGSDQWGNIIAGVELNRRTDGAAVHALTVPLVTSADGKKFGKSTGGGSLWLDPEMTSPYAWYQYFVNAADADVVKYLRWFTFLDRDELAELETATTERPHAREAQKRLAAEMTTLVHGENNTRAVELASRALFGRGELADLDEATLGAALAEASITELRSGEPDTIVDLLVATGLCESKGAAKRTVKEGGASVNNGRISTEDWTPQDSDLLHGQWLVVRRGKRNFAGVRVRRG</sequence>
<dbReference type="Pfam" id="PF00579">
    <property type="entry name" value="tRNA-synt_1b"/>
    <property type="match status" value="1"/>
</dbReference>
<comment type="similarity">
    <text evidence="8">Belongs to the class-I aminoacyl-tRNA synthetase family. TyrS type 1 subfamily.</text>
</comment>
<comment type="catalytic activity">
    <reaction evidence="7 8">
        <text>tRNA(Tyr) + L-tyrosine + ATP = L-tyrosyl-tRNA(Tyr) + AMP + diphosphate + H(+)</text>
        <dbReference type="Rhea" id="RHEA:10220"/>
        <dbReference type="Rhea" id="RHEA-COMP:9706"/>
        <dbReference type="Rhea" id="RHEA-COMP:9707"/>
        <dbReference type="ChEBI" id="CHEBI:15378"/>
        <dbReference type="ChEBI" id="CHEBI:30616"/>
        <dbReference type="ChEBI" id="CHEBI:33019"/>
        <dbReference type="ChEBI" id="CHEBI:58315"/>
        <dbReference type="ChEBI" id="CHEBI:78442"/>
        <dbReference type="ChEBI" id="CHEBI:78536"/>
        <dbReference type="ChEBI" id="CHEBI:456215"/>
        <dbReference type="EC" id="6.1.1.1"/>
    </reaction>
</comment>
<evidence type="ECO:0000313" key="11">
    <source>
        <dbReference type="EMBL" id="MEE2032221.1"/>
    </source>
</evidence>
<keyword evidence="5 8" id="KW-0648">Protein biosynthesis</keyword>
<feature type="binding site" evidence="8">
    <location>
        <position position="175"/>
    </location>
    <ligand>
        <name>L-tyrosine</name>
        <dbReference type="ChEBI" id="CHEBI:58315"/>
    </ligand>
</feature>
<dbReference type="Gene3D" id="3.10.290.10">
    <property type="entry name" value="RNA-binding S4 domain"/>
    <property type="match status" value="1"/>
</dbReference>
<name>A0ABU7JQC8_9NOCA</name>
<evidence type="ECO:0000256" key="8">
    <source>
        <dbReference type="HAMAP-Rule" id="MF_02006"/>
    </source>
</evidence>
<protein>
    <recommendedName>
        <fullName evidence="8">Tyrosine--tRNA ligase</fullName>
        <ecNumber evidence="8">6.1.1.1</ecNumber>
    </recommendedName>
    <alternativeName>
        <fullName evidence="8">Tyrosyl-tRNA synthetase</fullName>
        <shortName evidence="8">TyrRS</shortName>
    </alternativeName>
</protein>
<comment type="caution">
    <text evidence="11">The sequence shown here is derived from an EMBL/GenBank/DDBJ whole genome shotgun (WGS) entry which is preliminary data.</text>
</comment>
<keyword evidence="2 8" id="KW-0547">Nucleotide-binding</keyword>
<evidence type="ECO:0000256" key="7">
    <source>
        <dbReference type="ARBA" id="ARBA00048248"/>
    </source>
</evidence>
<dbReference type="PROSITE" id="PS50889">
    <property type="entry name" value="S4"/>
    <property type="match status" value="1"/>
</dbReference>
<evidence type="ECO:0000256" key="4">
    <source>
        <dbReference type="ARBA" id="ARBA00022884"/>
    </source>
</evidence>
<dbReference type="InterPro" id="IPR002307">
    <property type="entry name" value="Tyr-tRNA-ligase"/>
</dbReference>
<feature type="short sequence motif" description="'HIGH' region" evidence="8">
    <location>
        <begin position="41"/>
        <end position="50"/>
    </location>
</feature>
<gene>
    <name evidence="8 11" type="primary">tyrS</name>
    <name evidence="11" type="ORF">Q8814_08890</name>
</gene>
<dbReference type="Pfam" id="PF22421">
    <property type="entry name" value="SYY_C-terminal"/>
    <property type="match status" value="1"/>
</dbReference>
<dbReference type="PANTHER" id="PTHR11766">
    <property type="entry name" value="TYROSYL-TRNA SYNTHETASE"/>
    <property type="match status" value="1"/>
</dbReference>
<keyword evidence="6 8" id="KW-0030">Aminoacyl-tRNA synthetase</keyword>
<dbReference type="Gene3D" id="3.40.50.620">
    <property type="entry name" value="HUPs"/>
    <property type="match status" value="1"/>
</dbReference>
<feature type="binding site" evidence="8">
    <location>
        <position position="234"/>
    </location>
    <ligand>
        <name>ATP</name>
        <dbReference type="ChEBI" id="CHEBI:30616"/>
    </ligand>
</feature>
<dbReference type="CDD" id="cd00805">
    <property type="entry name" value="TyrRS_core"/>
    <property type="match status" value="1"/>
</dbReference>
<dbReference type="InterPro" id="IPR002305">
    <property type="entry name" value="aa-tRNA-synth_Ic"/>
</dbReference>
<feature type="short sequence motif" description="'KMSKS' region" evidence="8">
    <location>
        <begin position="231"/>
        <end position="235"/>
    </location>
</feature>
<comment type="subunit">
    <text evidence="8">Homodimer.</text>
</comment>
<dbReference type="RefSeq" id="WP_330151641.1">
    <property type="nucleotide sequence ID" value="NZ_JAUZMZ010000035.1"/>
</dbReference>
<reference evidence="11 12" key="1">
    <citation type="submission" date="2023-08" db="EMBL/GenBank/DDBJ databases">
        <authorList>
            <person name="Girao M."/>
            <person name="Carvalho M.F."/>
        </authorList>
    </citation>
    <scope>NUCLEOTIDE SEQUENCE [LARGE SCALE GENOMIC DNA]</scope>
    <source>
        <strain evidence="11 12">CC-R104</strain>
    </source>
</reference>
<proteinExistence type="inferred from homology"/>
<dbReference type="InterPro" id="IPR024088">
    <property type="entry name" value="Tyr-tRNA-ligase_bac-type"/>
</dbReference>
<dbReference type="Gene3D" id="1.10.240.10">
    <property type="entry name" value="Tyrosyl-Transfer RNA Synthetase"/>
    <property type="match status" value="1"/>
</dbReference>
<dbReference type="EMBL" id="JAUZMZ010000035">
    <property type="protein sequence ID" value="MEE2032221.1"/>
    <property type="molecule type" value="Genomic_DNA"/>
</dbReference>
<dbReference type="Proteomes" id="UP001331936">
    <property type="component" value="Unassembled WGS sequence"/>
</dbReference>